<dbReference type="InterPro" id="IPR025498">
    <property type="entry name" value="DUF4389"/>
</dbReference>
<accession>A0ABV4SVX3</accession>
<evidence type="ECO:0000313" key="3">
    <source>
        <dbReference type="Proteomes" id="UP001571476"/>
    </source>
</evidence>
<keyword evidence="3" id="KW-1185">Reference proteome</keyword>
<reference evidence="2 3" key="1">
    <citation type="submission" date="2024-08" db="EMBL/GenBank/DDBJ databases">
        <title>Genome sequence of Streptomyces aureus CACIA-1.46HGO.</title>
        <authorList>
            <person name="Evangelista-Martinez Z."/>
        </authorList>
    </citation>
    <scope>NUCLEOTIDE SEQUENCE [LARGE SCALE GENOMIC DNA]</scope>
    <source>
        <strain evidence="2 3">CACIA-1.46HGO</strain>
    </source>
</reference>
<evidence type="ECO:0000256" key="1">
    <source>
        <dbReference type="SAM" id="Phobius"/>
    </source>
</evidence>
<evidence type="ECO:0000313" key="2">
    <source>
        <dbReference type="EMBL" id="MFA3842351.1"/>
    </source>
</evidence>
<feature type="transmembrane region" description="Helical" evidence="1">
    <location>
        <begin position="130"/>
        <end position="151"/>
    </location>
</feature>
<dbReference type="Pfam" id="PF14333">
    <property type="entry name" value="DUF4389"/>
    <property type="match status" value="2"/>
</dbReference>
<gene>
    <name evidence="2" type="ORF">ACEG43_40265</name>
</gene>
<feature type="transmembrane region" description="Helical" evidence="1">
    <location>
        <begin position="223"/>
        <end position="242"/>
    </location>
</feature>
<sequence length="269" mass="29388">MATGWGERPATGAGGSGAEWLPALDVPAPERQRRWTVLLRWLLLIPQFVVLFLLAVAAFFVVIAGWFAALFMGRLPDGIFSFLGSVVAYETRVNASATLLVDRYPPFAFSAPQYPVQIELRATPLNRLAVFFRLILLIPAAIVATLVRSGWVTLSWVFWLIALILGRLPAPLYAATAAVVRYSLRLNAYTLLLTPAYPKRLFGDEPVPAEEVHSGTRPLLLDTAAKVLVVLFLLLGLVGQIANSTVDYDSDYADNITDHSAGAVAPDHF</sequence>
<feature type="transmembrane region" description="Helical" evidence="1">
    <location>
        <begin position="157"/>
        <end position="180"/>
    </location>
</feature>
<proteinExistence type="predicted"/>
<keyword evidence="1" id="KW-1133">Transmembrane helix</keyword>
<keyword evidence="1" id="KW-0472">Membrane</keyword>
<dbReference type="RefSeq" id="WP_372566365.1">
    <property type="nucleotide sequence ID" value="NZ_JBGOSP010000036.1"/>
</dbReference>
<feature type="transmembrane region" description="Helical" evidence="1">
    <location>
        <begin position="48"/>
        <end position="71"/>
    </location>
</feature>
<name>A0ABV4SVX3_9ACTN</name>
<comment type="caution">
    <text evidence="2">The sequence shown here is derived from an EMBL/GenBank/DDBJ whole genome shotgun (WGS) entry which is preliminary data.</text>
</comment>
<keyword evidence="1" id="KW-0812">Transmembrane</keyword>
<dbReference type="EMBL" id="JBGOSP010000036">
    <property type="protein sequence ID" value="MFA3842351.1"/>
    <property type="molecule type" value="Genomic_DNA"/>
</dbReference>
<organism evidence="2 3">
    <name type="scientific">Streptomyces aureus</name>
    <dbReference type="NCBI Taxonomy" id="193461"/>
    <lineage>
        <taxon>Bacteria</taxon>
        <taxon>Bacillati</taxon>
        <taxon>Actinomycetota</taxon>
        <taxon>Actinomycetes</taxon>
        <taxon>Kitasatosporales</taxon>
        <taxon>Streptomycetaceae</taxon>
        <taxon>Streptomyces</taxon>
    </lineage>
</organism>
<protein>
    <submittedName>
        <fullName evidence="2">DUF4389 domain-containing protein</fullName>
    </submittedName>
</protein>
<dbReference type="Proteomes" id="UP001571476">
    <property type="component" value="Unassembled WGS sequence"/>
</dbReference>